<reference evidence="2 3" key="1">
    <citation type="journal article" date="2015" name="Stand. Genomic Sci.">
        <title>Genomic Encyclopedia of Bacterial and Archaeal Type Strains, Phase III: the genomes of soil and plant-associated and newly described type strains.</title>
        <authorList>
            <person name="Whitman W.B."/>
            <person name="Woyke T."/>
            <person name="Klenk H.P."/>
            <person name="Zhou Y."/>
            <person name="Lilburn T.G."/>
            <person name="Beck B.J."/>
            <person name="De Vos P."/>
            <person name="Vandamme P."/>
            <person name="Eisen J.A."/>
            <person name="Garrity G."/>
            <person name="Hugenholtz P."/>
            <person name="Kyrpides N.C."/>
        </authorList>
    </citation>
    <scope>NUCLEOTIDE SEQUENCE [LARGE SCALE GENOMIC DNA]</scope>
    <source>
        <strain evidence="2 3">CGMCC 1.5364</strain>
    </source>
</reference>
<evidence type="ECO:0000259" key="1">
    <source>
        <dbReference type="Pfam" id="PF13274"/>
    </source>
</evidence>
<keyword evidence="3" id="KW-1185">Reference proteome</keyword>
<dbReference type="Proteomes" id="UP000316225">
    <property type="component" value="Unassembled WGS sequence"/>
</dbReference>
<accession>A0A562N445</accession>
<dbReference type="EMBL" id="VLKU01000023">
    <property type="protein sequence ID" value="TWI26947.1"/>
    <property type="molecule type" value="Genomic_DNA"/>
</dbReference>
<evidence type="ECO:0000313" key="2">
    <source>
        <dbReference type="EMBL" id="TWI26947.1"/>
    </source>
</evidence>
<dbReference type="AlphaFoldDB" id="A0A562N445"/>
<evidence type="ECO:0000313" key="3">
    <source>
        <dbReference type="Proteomes" id="UP000316225"/>
    </source>
</evidence>
<sequence length="149" mass="17391">MYDARQIANWFVQRAQKDGRELTIMQLLKLVYIAYGWHFEMRKSKLFPNRIEAWQHGPVIPDVYRSFRRQGIIAKSVVDADKANFGDRYDHFLEEIYKIYGDMGAFQLSEKTHEPGGPWDLAVKRHGLFSPLSDQDILEHYTAKRAAAS</sequence>
<dbReference type="OrthoDB" id="9799173at2"/>
<dbReference type="InterPro" id="IPR025272">
    <property type="entry name" value="SocA_Panacea"/>
</dbReference>
<organism evidence="2 3">
    <name type="scientific">Paracoccus sulfuroxidans</name>
    <dbReference type="NCBI Taxonomy" id="384678"/>
    <lineage>
        <taxon>Bacteria</taxon>
        <taxon>Pseudomonadati</taxon>
        <taxon>Pseudomonadota</taxon>
        <taxon>Alphaproteobacteria</taxon>
        <taxon>Rhodobacterales</taxon>
        <taxon>Paracoccaceae</taxon>
        <taxon>Paracoccus</taxon>
    </lineage>
</organism>
<proteinExistence type="predicted"/>
<protein>
    <submittedName>
        <fullName evidence="2">Putative phage-associated protein</fullName>
    </submittedName>
</protein>
<name>A0A562N445_9RHOB</name>
<comment type="caution">
    <text evidence="2">The sequence shown here is derived from an EMBL/GenBank/DDBJ whole genome shotgun (WGS) entry which is preliminary data.</text>
</comment>
<gene>
    <name evidence="2" type="ORF">IQ24_04004</name>
</gene>
<feature type="domain" description="Antitoxin SocA-like Panacea" evidence="1">
    <location>
        <begin position="27"/>
        <end position="119"/>
    </location>
</feature>
<dbReference type="Pfam" id="PF13274">
    <property type="entry name" value="SocA_Panacea"/>
    <property type="match status" value="1"/>
</dbReference>
<dbReference type="RefSeq" id="WP_145400141.1">
    <property type="nucleotide sequence ID" value="NZ_VLKU01000023.1"/>
</dbReference>